<evidence type="ECO:0000313" key="1">
    <source>
        <dbReference type="EMBL" id="KAK7503833.1"/>
    </source>
</evidence>
<name>A0ABD0LXL2_9CAEN</name>
<comment type="caution">
    <text evidence="1">The sequence shown here is derived from an EMBL/GenBank/DDBJ whole genome shotgun (WGS) entry which is preliminary data.</text>
</comment>
<reference evidence="1 2" key="1">
    <citation type="journal article" date="2023" name="Sci. Data">
        <title>Genome assembly of the Korean intertidal mud-creeper Batillaria attramentaria.</title>
        <authorList>
            <person name="Patra A.K."/>
            <person name="Ho P.T."/>
            <person name="Jun S."/>
            <person name="Lee S.J."/>
            <person name="Kim Y."/>
            <person name="Won Y.J."/>
        </authorList>
    </citation>
    <scope>NUCLEOTIDE SEQUENCE [LARGE SCALE GENOMIC DNA]</scope>
    <source>
        <strain evidence="1">Wonlab-2016</strain>
    </source>
</reference>
<dbReference type="EMBL" id="JACVVK020000018">
    <property type="protein sequence ID" value="KAK7503833.1"/>
    <property type="molecule type" value="Genomic_DNA"/>
</dbReference>
<dbReference type="Proteomes" id="UP001519460">
    <property type="component" value="Unassembled WGS sequence"/>
</dbReference>
<evidence type="ECO:0000313" key="2">
    <source>
        <dbReference type="Proteomes" id="UP001519460"/>
    </source>
</evidence>
<organism evidence="1 2">
    <name type="scientific">Batillaria attramentaria</name>
    <dbReference type="NCBI Taxonomy" id="370345"/>
    <lineage>
        <taxon>Eukaryota</taxon>
        <taxon>Metazoa</taxon>
        <taxon>Spiralia</taxon>
        <taxon>Lophotrochozoa</taxon>
        <taxon>Mollusca</taxon>
        <taxon>Gastropoda</taxon>
        <taxon>Caenogastropoda</taxon>
        <taxon>Sorbeoconcha</taxon>
        <taxon>Cerithioidea</taxon>
        <taxon>Batillariidae</taxon>
        <taxon>Batillaria</taxon>
    </lineage>
</organism>
<accession>A0ABD0LXL2</accession>
<proteinExistence type="predicted"/>
<sequence>MFGEGTSVTSLSFDRDIATATEMIMCSWCWPVSDNDLFEDVSYFTLIVRSSIAIDWRTVTPVVVVVKGGTLLQTTYEQQQPTFEPQFPDSPSHHLNPLCPQSSSISLANILDKNRQRKLLLVLTECHQSQEQPELWCSKTTIIQTPVPSLSVQPP</sequence>
<protein>
    <submittedName>
        <fullName evidence="1">Uncharacterized protein</fullName>
    </submittedName>
</protein>
<dbReference type="AlphaFoldDB" id="A0ABD0LXL2"/>
<gene>
    <name evidence="1" type="ORF">BaRGS_00004956</name>
</gene>
<keyword evidence="2" id="KW-1185">Reference proteome</keyword>